<evidence type="ECO:0000313" key="2">
    <source>
        <dbReference type="Proteomes" id="UP000887572"/>
    </source>
</evidence>
<dbReference type="WBParaSite" id="Gr19_v10_g4587.t1">
    <property type="protein sequence ID" value="Gr19_v10_g4587.t1"/>
    <property type="gene ID" value="Gr19_v10_g4587"/>
</dbReference>
<name>A0A914HX38_GLORO</name>
<sequence length="605" mass="63717">MPICVPPNLHTFRFYRRPERPKIRWGLLLCSVGKCHHHHSADDGLIKNFILHSFTPSPTIPKTSNPRPTKTDQQQPATRHSFIRSSSDQRDEQNNDGDENNKKKAYVCHSLYIVVSQSVMDKTNGNDSNFHQQQTGQFFHNNLSRYRFNHHPFLPSLAQQQMVLMMSSESEENSGGGGSGSATASVGSKTTDHQHRLQKQNSNTSSSNTTFVSSSSSNNTVYSSMFSSSRLLDDEDPVFSLDEEVLAKAQSGERTRHYTADFDPTVSDDDVDDLAKDAGKLHGGRAFSATHRFPPRTRHSGRSGIHAPAVVGIANLATAAPVGGHGHANHRTVVPASLPIAISRGAGAGVGGCGGFPSLERVVGSLSEEEESGGGCIAGGAGQTVPSPPQAVPPTTTAAGERLAKANKQPKTAIDHALVPYLLAGRAERKQRAGGSEREEGDLFGRIQAYSRSIQPADDPERLFGERPRRHQHNYNNNTKQQLENNSSVVEGENIPPPPSIAAAAAVGDFGVSRNNSDGRHGVCGGGVVVAAGNVTTTTAAGTSAAVMLDNNYGGGAGAGGMGAPATTTAVTTASAGGAAAAGGGARAVVGTPRIIVPTSLRAVW</sequence>
<dbReference type="Proteomes" id="UP000887572">
    <property type="component" value="Unplaced"/>
</dbReference>
<keyword evidence="2" id="KW-1185">Reference proteome</keyword>
<feature type="compositionally biased region" description="Low complexity" evidence="1">
    <location>
        <begin position="201"/>
        <end position="219"/>
    </location>
</feature>
<feature type="compositionally biased region" description="Polar residues" evidence="1">
    <location>
        <begin position="57"/>
        <end position="86"/>
    </location>
</feature>
<dbReference type="AlphaFoldDB" id="A0A914HX38"/>
<evidence type="ECO:0000256" key="1">
    <source>
        <dbReference type="SAM" id="MobiDB-lite"/>
    </source>
</evidence>
<feature type="region of interest" description="Disordered" evidence="1">
    <location>
        <begin position="167"/>
        <end position="219"/>
    </location>
</feature>
<organism evidence="2 3">
    <name type="scientific">Globodera rostochiensis</name>
    <name type="common">Golden nematode worm</name>
    <name type="synonym">Heterodera rostochiensis</name>
    <dbReference type="NCBI Taxonomy" id="31243"/>
    <lineage>
        <taxon>Eukaryota</taxon>
        <taxon>Metazoa</taxon>
        <taxon>Ecdysozoa</taxon>
        <taxon>Nematoda</taxon>
        <taxon>Chromadorea</taxon>
        <taxon>Rhabditida</taxon>
        <taxon>Tylenchina</taxon>
        <taxon>Tylenchomorpha</taxon>
        <taxon>Tylenchoidea</taxon>
        <taxon>Heteroderidae</taxon>
        <taxon>Heteroderinae</taxon>
        <taxon>Globodera</taxon>
    </lineage>
</organism>
<evidence type="ECO:0000313" key="3">
    <source>
        <dbReference type="WBParaSite" id="Gr19_v10_g4587.t1"/>
    </source>
</evidence>
<proteinExistence type="predicted"/>
<feature type="region of interest" description="Disordered" evidence="1">
    <location>
        <begin position="57"/>
        <end position="102"/>
    </location>
</feature>
<accession>A0A914HX38</accession>
<protein>
    <submittedName>
        <fullName evidence="3">Uncharacterized protein</fullName>
    </submittedName>
</protein>
<reference evidence="3" key="1">
    <citation type="submission" date="2022-11" db="UniProtKB">
        <authorList>
            <consortium name="WormBaseParasite"/>
        </authorList>
    </citation>
    <scope>IDENTIFICATION</scope>
</reference>